<dbReference type="InParanoid" id="A0A3R7CBI6"/>
<dbReference type="EMBL" id="NIRI02000056">
    <property type="protein sequence ID" value="KAG5443433.1"/>
    <property type="molecule type" value="Genomic_DNA"/>
</dbReference>
<organism evidence="1 2">
    <name type="scientific">Clonorchis sinensis</name>
    <name type="common">Chinese liver fluke</name>
    <dbReference type="NCBI Taxonomy" id="79923"/>
    <lineage>
        <taxon>Eukaryota</taxon>
        <taxon>Metazoa</taxon>
        <taxon>Spiralia</taxon>
        <taxon>Lophotrochozoa</taxon>
        <taxon>Platyhelminthes</taxon>
        <taxon>Trematoda</taxon>
        <taxon>Digenea</taxon>
        <taxon>Opisthorchiida</taxon>
        <taxon>Opisthorchiata</taxon>
        <taxon>Opisthorchiidae</taxon>
        <taxon>Clonorchis</taxon>
    </lineage>
</organism>
<protein>
    <submittedName>
        <fullName evidence="1">Uncharacterized protein</fullName>
    </submittedName>
</protein>
<comment type="caution">
    <text evidence="1">The sequence shown here is derived from an EMBL/GenBank/DDBJ whole genome shotgun (WGS) entry which is preliminary data.</text>
</comment>
<dbReference type="Proteomes" id="UP000286415">
    <property type="component" value="Unassembled WGS sequence"/>
</dbReference>
<keyword evidence="2" id="KW-1185">Reference proteome</keyword>
<gene>
    <name evidence="1" type="ORF">CSKR_108865</name>
</gene>
<proteinExistence type="predicted"/>
<evidence type="ECO:0000313" key="2">
    <source>
        <dbReference type="Proteomes" id="UP000286415"/>
    </source>
</evidence>
<reference evidence="1 2" key="2">
    <citation type="journal article" date="2021" name="Genomics">
        <title>High-quality reference genome for Clonorchis sinensis.</title>
        <authorList>
            <person name="Young N.D."/>
            <person name="Stroehlein A.J."/>
            <person name="Kinkar L."/>
            <person name="Wang T."/>
            <person name="Sohn W.M."/>
            <person name="Chang B.C.H."/>
            <person name="Kaur P."/>
            <person name="Weisz D."/>
            <person name="Dudchenko O."/>
            <person name="Aiden E.L."/>
            <person name="Korhonen P.K."/>
            <person name="Gasser R.B."/>
        </authorList>
    </citation>
    <scope>NUCLEOTIDE SEQUENCE [LARGE SCALE GENOMIC DNA]</scope>
    <source>
        <strain evidence="1">Cs-k2</strain>
    </source>
</reference>
<reference evidence="1 2" key="1">
    <citation type="journal article" date="2018" name="Biotechnol. Adv.">
        <title>Improved genomic resources and new bioinformatic workflow for the carcinogenic parasite Clonorchis sinensis: Biotechnological implications.</title>
        <authorList>
            <person name="Wang D."/>
            <person name="Korhonen P.K."/>
            <person name="Gasser R.B."/>
            <person name="Young N.D."/>
        </authorList>
    </citation>
    <scope>NUCLEOTIDE SEQUENCE [LARGE SCALE GENOMIC DNA]</scope>
    <source>
        <strain evidence="1">Cs-k2</strain>
    </source>
</reference>
<name>A0A3R7CBI6_CLOSI</name>
<dbReference type="AlphaFoldDB" id="A0A3R7CBI6"/>
<evidence type="ECO:0000313" key="1">
    <source>
        <dbReference type="EMBL" id="KAG5443433.1"/>
    </source>
</evidence>
<accession>A0A3R7CBI6</accession>
<sequence>MTATRKPEHQLCRKLSNFVGSTETQRWLNSNQKFSRLAEETRWNEADIGSRGVLVCLGILWSYITGQVKWVTANQVVQTGHSRSSKLEKRRGYEINERPVFFICGLWRCQKQSSTEASPTPTAINRRHRHFLIL</sequence>